<feature type="compositionally biased region" description="Acidic residues" evidence="2">
    <location>
        <begin position="612"/>
        <end position="628"/>
    </location>
</feature>
<keyword evidence="1" id="KW-0653">Protein transport</keyword>
<evidence type="ECO:0000313" key="6">
    <source>
        <dbReference type="Proteomes" id="UP000325081"/>
    </source>
</evidence>
<sequence length="824" mass="92564">MASLPDADSIAASCGASEKLNLPMLQSKMKSDPEGYISELSLVYNQFKSSLELYQQQAALNFTSMSGVAADNTVAKDLGDRAMFLAHVTPSYPEELVQFPNELVQFLKSSAQNLPSRLRVPVTQALILLVNRKIIDIVDTLAVFMELQTVGDRTLKTLAFSHVIHSIRRMNQKHKNDPRNKALQSILFEMLQQEDEAKAKRALMTLCDLHRRKVWFDERTANAICTACFHASPRIMIAALSFLLDYEKIEGDDDTDDSSSEDEAVTPQPHVVLSKEAIYKANHKGTTSSKKKKKAKLQRVVRSMKKQQRLSSENTNSNYYSPLNHLKDAQGFAEKLFSHLQSSKERFEVKMMMLKVIARTIGLHQLILLNFYPHLQKYVQPHQRDVINLLAAAVQACHDMVPPDAVEPLFRQIVNQFVHDKSRPEVVLYLLRYIPSIVSVSLITSVIVPQAITVGLNVVREICLRMPLLMTEDLLQDLVLYRKSNEKSVSSAARSLLTLFREVCPSLLIKKDRGRHADTKARPKAFGEVHIPSNIPGVELLEENDDINNSSSDEEDIENRDVASTDDESDKSVGTVEESDSDYGHEMDDDSAEDDEVSEEDNKSVDGNDASEISDDEECEELSDEEHEESSSKKSANGNDDKLITKKRKLSDFEGQLDAANKSLRALKKLAGASGNASSNMDDGILSNEDFQKIKELKAKKAAKVSLTQHGFKLPSTNELGLKKVDAAKLEVGVFPFSQAHIRRKLTKEEKLAVMRERREERGKYQSKTATKQNKTSGLTNKQKEHKKAMPLAAKRSKIAKSRQAKQKQSKRSGKQFRGRKAWK</sequence>
<feature type="domain" description="SDA1 N-terminal" evidence="3">
    <location>
        <begin position="84"/>
        <end position="438"/>
    </location>
</feature>
<accession>A0A5A7RIE4</accession>
<evidence type="ECO:0000256" key="2">
    <source>
        <dbReference type="SAM" id="MobiDB-lite"/>
    </source>
</evidence>
<comment type="similarity">
    <text evidence="1">Belongs to the SDA1 family.</text>
</comment>
<dbReference type="GO" id="GO:0042273">
    <property type="term" value="P:ribosomal large subunit biogenesis"/>
    <property type="evidence" value="ECO:0007669"/>
    <property type="project" value="UniProtKB-UniRule"/>
</dbReference>
<keyword evidence="1" id="KW-0539">Nucleus</keyword>
<reference evidence="6" key="1">
    <citation type="journal article" date="2019" name="Curr. Biol.">
        <title>Genome Sequence of Striga asiatica Provides Insight into the Evolution of Plant Parasitism.</title>
        <authorList>
            <person name="Yoshida S."/>
            <person name="Kim S."/>
            <person name="Wafula E.K."/>
            <person name="Tanskanen J."/>
            <person name="Kim Y.M."/>
            <person name="Honaas L."/>
            <person name="Yang Z."/>
            <person name="Spallek T."/>
            <person name="Conn C.E."/>
            <person name="Ichihashi Y."/>
            <person name="Cheong K."/>
            <person name="Cui S."/>
            <person name="Der J.P."/>
            <person name="Gundlach H."/>
            <person name="Jiao Y."/>
            <person name="Hori C."/>
            <person name="Ishida J.K."/>
            <person name="Kasahara H."/>
            <person name="Kiba T."/>
            <person name="Kim M.S."/>
            <person name="Koo N."/>
            <person name="Laohavisit A."/>
            <person name="Lee Y.H."/>
            <person name="Lumba S."/>
            <person name="McCourt P."/>
            <person name="Mortimer J.C."/>
            <person name="Mutuku J.M."/>
            <person name="Nomura T."/>
            <person name="Sasaki-Sekimoto Y."/>
            <person name="Seto Y."/>
            <person name="Wang Y."/>
            <person name="Wakatake T."/>
            <person name="Sakakibara H."/>
            <person name="Demura T."/>
            <person name="Yamaguchi S."/>
            <person name="Yoneyama K."/>
            <person name="Manabe R.I."/>
            <person name="Nelson D.C."/>
            <person name="Schulman A.H."/>
            <person name="Timko M.P."/>
            <person name="dePamphilis C.W."/>
            <person name="Choi D."/>
            <person name="Shirasu K."/>
        </authorList>
    </citation>
    <scope>NUCLEOTIDE SEQUENCE [LARGE SCALE GENOMIC DNA]</scope>
    <source>
        <strain evidence="6">cv. UVA1</strain>
    </source>
</reference>
<feature type="domain" description="SDA1 C-terminal" evidence="4">
    <location>
        <begin position="778"/>
        <end position="822"/>
    </location>
</feature>
<dbReference type="InterPro" id="IPR048292">
    <property type="entry name" value="SDA1_C"/>
</dbReference>
<dbReference type="Proteomes" id="UP000325081">
    <property type="component" value="Unassembled WGS sequence"/>
</dbReference>
<keyword evidence="6" id="KW-1185">Reference proteome</keyword>
<dbReference type="AlphaFoldDB" id="A0A5A7RIE4"/>
<evidence type="ECO:0000313" key="5">
    <source>
        <dbReference type="EMBL" id="GER57003.1"/>
    </source>
</evidence>
<dbReference type="GO" id="GO:0015031">
    <property type="term" value="P:protein transport"/>
    <property type="evidence" value="ECO:0007669"/>
    <property type="project" value="UniProtKB-KW"/>
</dbReference>
<dbReference type="InterPro" id="IPR016024">
    <property type="entry name" value="ARM-type_fold"/>
</dbReference>
<dbReference type="PANTHER" id="PTHR12730:SF0">
    <property type="entry name" value="PROTEIN SDA1 HOMOLOG"/>
    <property type="match status" value="1"/>
</dbReference>
<name>A0A5A7RIE4_STRAF</name>
<protein>
    <recommendedName>
        <fullName evidence="1">Protein SDA1</fullName>
    </recommendedName>
</protein>
<feature type="compositionally biased region" description="Acidic residues" evidence="2">
    <location>
        <begin position="540"/>
        <end position="569"/>
    </location>
</feature>
<evidence type="ECO:0000259" key="3">
    <source>
        <dbReference type="Pfam" id="PF08158"/>
    </source>
</evidence>
<dbReference type="Pfam" id="PF08158">
    <property type="entry name" value="SDA1_HEAT"/>
    <property type="match status" value="2"/>
</dbReference>
<feature type="compositionally biased region" description="Acidic residues" evidence="2">
    <location>
        <begin position="577"/>
        <end position="599"/>
    </location>
</feature>
<feature type="domain" description="SDA1 N-terminal" evidence="3">
    <location>
        <begin position="446"/>
        <end position="484"/>
    </location>
</feature>
<feature type="compositionally biased region" description="Basic and acidic residues" evidence="2">
    <location>
        <begin position="755"/>
        <end position="764"/>
    </location>
</feature>
<organism evidence="5 6">
    <name type="scientific">Striga asiatica</name>
    <name type="common">Asiatic witchweed</name>
    <name type="synonym">Buchnera asiatica</name>
    <dbReference type="NCBI Taxonomy" id="4170"/>
    <lineage>
        <taxon>Eukaryota</taxon>
        <taxon>Viridiplantae</taxon>
        <taxon>Streptophyta</taxon>
        <taxon>Embryophyta</taxon>
        <taxon>Tracheophyta</taxon>
        <taxon>Spermatophyta</taxon>
        <taxon>Magnoliopsida</taxon>
        <taxon>eudicotyledons</taxon>
        <taxon>Gunneridae</taxon>
        <taxon>Pentapetalae</taxon>
        <taxon>asterids</taxon>
        <taxon>lamiids</taxon>
        <taxon>Lamiales</taxon>
        <taxon>Orobanchaceae</taxon>
        <taxon>Buchnereae</taxon>
        <taxon>Striga</taxon>
    </lineage>
</organism>
<feature type="compositionally biased region" description="Basic residues" evidence="2">
    <location>
        <begin position="784"/>
        <end position="824"/>
    </location>
</feature>
<comment type="caution">
    <text evidence="5">The sequence shown here is derived from an EMBL/GenBank/DDBJ whole genome shotgun (WGS) entry which is preliminary data.</text>
</comment>
<keyword evidence="1" id="KW-0690">Ribosome biogenesis</keyword>
<dbReference type="GO" id="GO:0000055">
    <property type="term" value="P:ribosomal large subunit export from nucleus"/>
    <property type="evidence" value="ECO:0007669"/>
    <property type="project" value="UniProtKB-UniRule"/>
</dbReference>
<dbReference type="PANTHER" id="PTHR12730">
    <property type="entry name" value="HSDA/SDA1-RELATED"/>
    <property type="match status" value="1"/>
</dbReference>
<dbReference type="EMBL" id="BKCP01012959">
    <property type="protein sequence ID" value="GER57003.1"/>
    <property type="molecule type" value="Genomic_DNA"/>
</dbReference>
<feature type="compositionally biased region" description="Polar residues" evidence="2">
    <location>
        <begin position="766"/>
        <end position="781"/>
    </location>
</feature>
<dbReference type="GO" id="GO:0005730">
    <property type="term" value="C:nucleolus"/>
    <property type="evidence" value="ECO:0007669"/>
    <property type="project" value="UniProtKB-SubCell"/>
</dbReference>
<keyword evidence="1" id="KW-0813">Transport</keyword>
<evidence type="ECO:0000256" key="1">
    <source>
        <dbReference type="RuleBase" id="RU365057"/>
    </source>
</evidence>
<dbReference type="InterPro" id="IPR027312">
    <property type="entry name" value="Sda1"/>
</dbReference>
<feature type="region of interest" description="Disordered" evidence="2">
    <location>
        <begin position="755"/>
        <end position="824"/>
    </location>
</feature>
<proteinExistence type="inferred from homology"/>
<dbReference type="OrthoDB" id="2196187at2759"/>
<comment type="subcellular location">
    <subcellularLocation>
        <location evidence="1">Nucleus</location>
        <location evidence="1">Nucleolus</location>
    </subcellularLocation>
</comment>
<dbReference type="Pfam" id="PF21638">
    <property type="entry name" value="SDA1_C"/>
    <property type="match status" value="1"/>
</dbReference>
<feature type="region of interest" description="Disordered" evidence="2">
    <location>
        <begin position="537"/>
        <end position="650"/>
    </location>
</feature>
<gene>
    <name evidence="5" type="ORF">STAS_34769</name>
</gene>
<evidence type="ECO:0000259" key="4">
    <source>
        <dbReference type="Pfam" id="PF21638"/>
    </source>
</evidence>
<dbReference type="InterPro" id="IPR012977">
    <property type="entry name" value="SDA1_N"/>
</dbReference>
<comment type="function">
    <text evidence="1">Required for 60S pre-ribosomal subunits export to the cytoplasm.</text>
</comment>
<dbReference type="SUPFAM" id="SSF48371">
    <property type="entry name" value="ARM repeat"/>
    <property type="match status" value="1"/>
</dbReference>